<dbReference type="SUPFAM" id="SSF52402">
    <property type="entry name" value="Adenine nucleotide alpha hydrolases-like"/>
    <property type="match status" value="1"/>
</dbReference>
<evidence type="ECO:0000313" key="2">
    <source>
        <dbReference type="EMBL" id="KKN87472.1"/>
    </source>
</evidence>
<dbReference type="InterPro" id="IPR021845">
    <property type="entry name" value="DUF3440"/>
</dbReference>
<gene>
    <name evidence="2" type="ORF">LCGC14_0259270</name>
</gene>
<name>A0A0F9UJD2_9ZZZZ</name>
<evidence type="ECO:0000259" key="1">
    <source>
        <dbReference type="Pfam" id="PF01507"/>
    </source>
</evidence>
<dbReference type="GO" id="GO:0003824">
    <property type="term" value="F:catalytic activity"/>
    <property type="evidence" value="ECO:0007669"/>
    <property type="project" value="InterPro"/>
</dbReference>
<dbReference type="CDD" id="cd23947">
    <property type="entry name" value="PAPS_reductase-like_YbdN"/>
    <property type="match status" value="1"/>
</dbReference>
<dbReference type="PANTHER" id="PTHR30083:SF0">
    <property type="entry name" value="3'-PHOSPHOADENOSINE 5'-PHOSPHOSULFATE SULFOTRANSFERASE (PAPS REDUCTASE)_FAD SYNTHETASE"/>
    <property type="match status" value="1"/>
</dbReference>
<dbReference type="EMBL" id="LAZR01000138">
    <property type="protein sequence ID" value="KKN87472.1"/>
    <property type="molecule type" value="Genomic_DNA"/>
</dbReference>
<reference evidence="2" key="1">
    <citation type="journal article" date="2015" name="Nature">
        <title>Complex archaea that bridge the gap between prokaryotes and eukaryotes.</title>
        <authorList>
            <person name="Spang A."/>
            <person name="Saw J.H."/>
            <person name="Jorgensen S.L."/>
            <person name="Zaremba-Niedzwiedzka K."/>
            <person name="Martijn J."/>
            <person name="Lind A.E."/>
            <person name="van Eijk R."/>
            <person name="Schleper C."/>
            <person name="Guy L."/>
            <person name="Ettema T.J."/>
        </authorList>
    </citation>
    <scope>NUCLEOTIDE SEQUENCE</scope>
</reference>
<dbReference type="AlphaFoldDB" id="A0A0F9UJD2"/>
<dbReference type="InterPro" id="IPR002500">
    <property type="entry name" value="PAPS_reduct_dom"/>
</dbReference>
<organism evidence="2">
    <name type="scientific">marine sediment metagenome</name>
    <dbReference type="NCBI Taxonomy" id="412755"/>
    <lineage>
        <taxon>unclassified sequences</taxon>
        <taxon>metagenomes</taxon>
        <taxon>ecological metagenomes</taxon>
    </lineage>
</organism>
<proteinExistence type="predicted"/>
<dbReference type="Gene3D" id="3.40.50.620">
    <property type="entry name" value="HUPs"/>
    <property type="match status" value="1"/>
</dbReference>
<dbReference type="GO" id="GO:0071453">
    <property type="term" value="P:cellular response to oxygen levels"/>
    <property type="evidence" value="ECO:0007669"/>
    <property type="project" value="TreeGrafter"/>
</dbReference>
<comment type="caution">
    <text evidence="2">The sequence shown here is derived from an EMBL/GenBank/DDBJ whole genome shotgun (WGS) entry which is preliminary data.</text>
</comment>
<accession>A0A0F9UJD2</accession>
<dbReference type="InterPro" id="IPR014729">
    <property type="entry name" value="Rossmann-like_a/b/a_fold"/>
</dbReference>
<dbReference type="PANTHER" id="PTHR30083">
    <property type="entry name" value="TRANSCRIPTIONAL REGULATOR-RELATED"/>
    <property type="match status" value="1"/>
</dbReference>
<sequence>MPKLGLGIDVLTAARERTAWTFDTFQRVCVSFSGGKDSSVMLHLAMDEAIRRGRRVGVLFIDLEGQYQLTIEHIQECMGLYADHIDPYWIALPLSLRNAVSVYEPKWQCWDPDRRIDWIREPPANAVTDADRWPWFEREMEFEEFVPLFNKEYSQDQLTACLVGIRTDESLNRYRTIASTKKQKFEGRQWTTYTGGTTYNVYPIYDWRTEDIWTYNSKFGKCYNRLYDRMHQAGLGIHQQRICQPYGDDQRKGLWLFHIIEPKTWSRIVARVNGANGGALYSKDSGNIQGMRKITLPPGHTWESFAKMLLASMPDKTRDHFEDKIAVFLRWWQSRGYEAIPDEADRKLESKKEVPSWRRICKALLRNDYWCKGLSFGQTKAPAYENYKRIMKKRRAAWGLI</sequence>
<feature type="domain" description="Phosphoadenosine phosphosulphate reductase" evidence="1">
    <location>
        <begin position="28"/>
        <end position="229"/>
    </location>
</feature>
<dbReference type="Pfam" id="PF11922">
    <property type="entry name" value="DUF3440"/>
    <property type="match status" value="2"/>
</dbReference>
<dbReference type="Pfam" id="PF01507">
    <property type="entry name" value="PAPS_reduct"/>
    <property type="match status" value="1"/>
</dbReference>
<protein>
    <recommendedName>
        <fullName evidence="1">Phosphoadenosine phosphosulphate reductase domain-containing protein</fullName>
    </recommendedName>
</protein>